<dbReference type="InterPro" id="IPR046513">
    <property type="entry name" value="DUF6691"/>
</dbReference>
<proteinExistence type="predicted"/>
<dbReference type="Proteomes" id="UP000197068">
    <property type="component" value="Unassembled WGS sequence"/>
</dbReference>
<dbReference type="Pfam" id="PF20398">
    <property type="entry name" value="DUF6691"/>
    <property type="match status" value="1"/>
</dbReference>
<dbReference type="EMBL" id="BDQM01000025">
    <property type="protein sequence ID" value="GAW97121.1"/>
    <property type="molecule type" value="Genomic_DNA"/>
</dbReference>
<organism evidence="2 3">
    <name type="scientific">Colwellia marinimaniae</name>
    <dbReference type="NCBI Taxonomy" id="1513592"/>
    <lineage>
        <taxon>Bacteria</taxon>
        <taxon>Pseudomonadati</taxon>
        <taxon>Pseudomonadota</taxon>
        <taxon>Gammaproteobacteria</taxon>
        <taxon>Alteromonadales</taxon>
        <taxon>Colwelliaceae</taxon>
        <taxon>Colwellia</taxon>
    </lineage>
</organism>
<gene>
    <name evidence="2" type="ORF">MTCD1_02747</name>
</gene>
<dbReference type="RefSeq" id="WP_057181421.1">
    <property type="nucleotide sequence ID" value="NZ_BDQM01000025.1"/>
</dbReference>
<comment type="caution">
    <text evidence="2">The sequence shown here is derived from an EMBL/GenBank/DDBJ whole genome shotgun (WGS) entry which is preliminary data.</text>
</comment>
<keyword evidence="3" id="KW-1185">Reference proteome</keyword>
<keyword evidence="1" id="KW-0472">Membrane</keyword>
<name>A0ABQ0MZR4_9GAMM</name>
<feature type="transmembrane region" description="Helical" evidence="1">
    <location>
        <begin position="40"/>
        <end position="60"/>
    </location>
</feature>
<evidence type="ECO:0000256" key="1">
    <source>
        <dbReference type="SAM" id="Phobius"/>
    </source>
</evidence>
<keyword evidence="1" id="KW-1133">Transmembrane helix</keyword>
<evidence type="ECO:0000313" key="2">
    <source>
        <dbReference type="EMBL" id="GAW97121.1"/>
    </source>
</evidence>
<keyword evidence="1" id="KW-0812">Transmembrane</keyword>
<accession>A0ABQ0MZR4</accession>
<feature type="transmembrane region" description="Helical" evidence="1">
    <location>
        <begin position="81"/>
        <end position="101"/>
    </location>
</feature>
<protein>
    <submittedName>
        <fullName evidence="2">Transporter</fullName>
    </submittedName>
</protein>
<reference evidence="2 3" key="1">
    <citation type="submission" date="2017-06" db="EMBL/GenBank/DDBJ databases">
        <title>Whole Genome Sequences of Colwellia marinimaniae MTCD1.</title>
        <authorList>
            <person name="Kusumoto H."/>
            <person name="Inoue M."/>
            <person name="Tanikawa K."/>
            <person name="Maeji H."/>
            <person name="Cameron J.H."/>
            <person name="Bartlett D.H."/>
        </authorList>
    </citation>
    <scope>NUCLEOTIDE SEQUENCE [LARGE SCALE GENOMIC DNA]</scope>
    <source>
        <strain evidence="2 3">MTCD1</strain>
    </source>
</reference>
<evidence type="ECO:0000313" key="3">
    <source>
        <dbReference type="Proteomes" id="UP000197068"/>
    </source>
</evidence>
<sequence length="141" mass="15059">MKLIIALISGVLFGAGLTIAQMVNPEKVLNFLDITGQWDASLALVMASALTIFGSGYFLLVRTKDKPLLDKEFIVSNNNKIDKPLIVGATIFGLGWGLIGICPGPALATLLTGNIKFFGFFIAMLIGMQVAQKISNTIANE</sequence>